<feature type="domain" description="Xylulose 5-phosphate/Fructose 6-phosphate phosphoketolase C-terminal" evidence="5">
    <location>
        <begin position="626"/>
        <end position="785"/>
    </location>
</feature>
<dbReference type="Pfam" id="PF03894">
    <property type="entry name" value="XFP"/>
    <property type="match status" value="1"/>
</dbReference>
<evidence type="ECO:0000313" key="7">
    <source>
        <dbReference type="EMBL" id="UZE94514.1"/>
    </source>
</evidence>
<name>A0ABY6MXF6_9ALTE</name>
<dbReference type="InterPro" id="IPR005593">
    <property type="entry name" value="Xul5P/Fru6P_PKetolase"/>
</dbReference>
<dbReference type="InterPro" id="IPR029061">
    <property type="entry name" value="THDP-binding"/>
</dbReference>
<protein>
    <submittedName>
        <fullName evidence="7">Xylulose 5-phosphate 3-epimerase</fullName>
    </submittedName>
</protein>
<reference evidence="7" key="1">
    <citation type="submission" date="2022-06" db="EMBL/GenBank/DDBJ databases">
        <title>Alkalimarinus sp. nov., isolated from gut of a Alitta virens.</title>
        <authorList>
            <person name="Yang A.I."/>
            <person name="Shin N.-R."/>
        </authorList>
    </citation>
    <scope>NUCLEOTIDE SEQUENCE</scope>
    <source>
        <strain evidence="7">A2M4</strain>
    </source>
</reference>
<dbReference type="InterPro" id="IPR018969">
    <property type="entry name" value="Xul5P/Fru6P_PKetolase_C"/>
</dbReference>
<sequence length="819" mass="91095">MFPVNEEDLHRLQQRAALYRNSNAVFARWAKGYGVICHSDITQVRVFDLCQQLICSGRYERLEDVLAVFEAADRITSAAMWLVVHMTYANSVYLDGRPLSNVDFKENPQGHTGGSLNMVPAYVGYLAANNLEGFTRSWLMGQGHCVAAIDSTNVLLSNLYAEQKQRYSFNDSGLSTLVSDFYSYKVASDGSSGVPLGSHVNANTAGGVIEGGYLGFAELQYVHMPLPGERLVAFLSDGAFEEQRGSDWASRWWRAEDSGLVTPIMIANGRRIDQRSSMYQQGGDEWFYQHLQLNGFHPITIDGRDPAAFIWGVFEAEARLRACSEQVSQGHMQYPIKIPYLIAETDKGYGFYGAATNAAHGAPLPGNPKYDIDSRALFNEHAGNLFVKTEEIEASVNTFNNHESPFRIKEKDHPLSHREVVIKEPNNHTSYAEGSMVSPMAALDEYFCNLVDANPNLRVRVGNPDELRSNRMGATLDKLKHRVTLPEEGVAESVNGAVITALNEEVVISAASGNKGGLNLVVTYEAFAMKMLGALRQEIIFSRHQKEHQRAPGWLSVPVLLTSHAWENGKNEQSHQDPSLSETLWGEMSDTARVLFPADANSAVATLRSVYQTQGNIAALVTPKTEMQSQFTPEDSQQLVERGGSIVKDHPKAEVILTAIGAFQLQEVLKAAARLDDCGLYSRVVYILEPTRFRDPRDVIENTFCQTEDVCTTLFPIHMKVRVFVTHTRPQALKGLLSQVLMKESSVSSRFLGYLNRGGTFDTAGMLFINQCSWAHIVKNAVELSELSLPDYLSSHEIDAIEFKSNPRKVMTFIREREA</sequence>
<keyword evidence="4" id="KW-0456">Lyase</keyword>
<dbReference type="EMBL" id="CP100390">
    <property type="protein sequence ID" value="UZE94514.1"/>
    <property type="molecule type" value="Genomic_DNA"/>
</dbReference>
<gene>
    <name evidence="7" type="ORF">NKI27_10470</name>
</gene>
<evidence type="ECO:0000313" key="8">
    <source>
        <dbReference type="Proteomes" id="UP001163739"/>
    </source>
</evidence>
<keyword evidence="8" id="KW-1185">Reference proteome</keyword>
<evidence type="ECO:0000259" key="5">
    <source>
        <dbReference type="Pfam" id="PF09363"/>
    </source>
</evidence>
<evidence type="ECO:0000259" key="6">
    <source>
        <dbReference type="Pfam" id="PF09364"/>
    </source>
</evidence>
<dbReference type="RefSeq" id="WP_265046006.1">
    <property type="nucleotide sequence ID" value="NZ_CP100390.1"/>
</dbReference>
<dbReference type="InterPro" id="IPR018970">
    <property type="entry name" value="Xul5P/Fru6P_PKetolase_N"/>
</dbReference>
<comment type="similarity">
    <text evidence="2">Belongs to the XFP family.</text>
</comment>
<dbReference type="PANTHER" id="PTHR31273">
    <property type="entry name" value="PHOSPHOKETOLASE-RELATED"/>
    <property type="match status" value="1"/>
</dbReference>
<evidence type="ECO:0000256" key="2">
    <source>
        <dbReference type="ARBA" id="ARBA00005623"/>
    </source>
</evidence>
<dbReference type="Proteomes" id="UP001163739">
    <property type="component" value="Chromosome"/>
</dbReference>
<dbReference type="Gene3D" id="3.40.50.920">
    <property type="match status" value="1"/>
</dbReference>
<accession>A0ABY6MXF6</accession>
<keyword evidence="3" id="KW-0786">Thiamine pyrophosphate</keyword>
<evidence type="ECO:0000256" key="3">
    <source>
        <dbReference type="ARBA" id="ARBA00023052"/>
    </source>
</evidence>
<dbReference type="SUPFAM" id="SSF52518">
    <property type="entry name" value="Thiamin diphosphate-binding fold (THDP-binding)"/>
    <property type="match status" value="2"/>
</dbReference>
<organism evidence="7 8">
    <name type="scientific">Alkalimarinus alittae</name>
    <dbReference type="NCBI Taxonomy" id="2961619"/>
    <lineage>
        <taxon>Bacteria</taxon>
        <taxon>Pseudomonadati</taxon>
        <taxon>Pseudomonadota</taxon>
        <taxon>Gammaproteobacteria</taxon>
        <taxon>Alteromonadales</taxon>
        <taxon>Alteromonadaceae</taxon>
        <taxon>Alkalimarinus</taxon>
    </lineage>
</organism>
<proteinExistence type="inferred from homology"/>
<dbReference type="Pfam" id="PF09363">
    <property type="entry name" value="XFP_C"/>
    <property type="match status" value="1"/>
</dbReference>
<evidence type="ECO:0000256" key="4">
    <source>
        <dbReference type="ARBA" id="ARBA00023239"/>
    </source>
</evidence>
<evidence type="ECO:0000256" key="1">
    <source>
        <dbReference type="ARBA" id="ARBA00001964"/>
    </source>
</evidence>
<dbReference type="Pfam" id="PF09364">
    <property type="entry name" value="XFP_N"/>
    <property type="match status" value="1"/>
</dbReference>
<dbReference type="InterPro" id="IPR009014">
    <property type="entry name" value="Transketo_C/PFOR_II"/>
</dbReference>
<dbReference type="Gene3D" id="3.40.50.970">
    <property type="match status" value="2"/>
</dbReference>
<comment type="cofactor">
    <cofactor evidence="1">
        <name>thiamine diphosphate</name>
        <dbReference type="ChEBI" id="CHEBI:58937"/>
    </cofactor>
</comment>
<dbReference type="PANTHER" id="PTHR31273:SF0">
    <property type="entry name" value="PHOSPHOKETOLASE-RELATED"/>
    <property type="match status" value="1"/>
</dbReference>
<feature type="domain" description="Xylulose 5-phosphate/Fructose 6-phosphate phosphoketolase N-terminal" evidence="6">
    <location>
        <begin position="71"/>
        <end position="309"/>
    </location>
</feature>